<proteinExistence type="predicted"/>
<evidence type="ECO:0000256" key="1">
    <source>
        <dbReference type="SAM" id="MobiDB-lite"/>
    </source>
</evidence>
<evidence type="ECO:0000313" key="3">
    <source>
        <dbReference type="Proteomes" id="UP001151518"/>
    </source>
</evidence>
<gene>
    <name evidence="2" type="ORF">GGI25_004809</name>
</gene>
<feature type="compositionally biased region" description="Basic residues" evidence="1">
    <location>
        <begin position="90"/>
        <end position="110"/>
    </location>
</feature>
<dbReference type="EMBL" id="JANBTW010000071">
    <property type="protein sequence ID" value="KAJ2673215.1"/>
    <property type="molecule type" value="Genomic_DNA"/>
</dbReference>
<reference evidence="2" key="1">
    <citation type="submission" date="2022-07" db="EMBL/GenBank/DDBJ databases">
        <title>Phylogenomic reconstructions and comparative analyses of Kickxellomycotina fungi.</title>
        <authorList>
            <person name="Reynolds N.K."/>
            <person name="Stajich J.E."/>
            <person name="Barry K."/>
            <person name="Grigoriev I.V."/>
            <person name="Crous P."/>
            <person name="Smith M.E."/>
        </authorList>
    </citation>
    <scope>NUCLEOTIDE SEQUENCE</scope>
    <source>
        <strain evidence="2">NRRL 3115</strain>
    </source>
</reference>
<feature type="compositionally biased region" description="Basic and acidic residues" evidence="1">
    <location>
        <begin position="25"/>
        <end position="38"/>
    </location>
</feature>
<name>A0A9W8KWA6_9FUNG</name>
<dbReference type="AlphaFoldDB" id="A0A9W8KWA6"/>
<feature type="region of interest" description="Disordered" evidence="1">
    <location>
        <begin position="23"/>
        <end position="110"/>
    </location>
</feature>
<sequence>MDMLDMIAERKAGDTKFISKLQGMKHKEKEICRRDKDSMAAAKNNHQSHGQPKPRMSNEPASTNADDSAMDMVTECKVGAAKGSTSGGRNRPKHRRHKSRKKRTGRSQDK</sequence>
<comment type="caution">
    <text evidence="2">The sequence shown here is derived from an EMBL/GenBank/DDBJ whole genome shotgun (WGS) entry which is preliminary data.</text>
</comment>
<organism evidence="2 3">
    <name type="scientific">Coemansia spiralis</name>
    <dbReference type="NCBI Taxonomy" id="417178"/>
    <lineage>
        <taxon>Eukaryota</taxon>
        <taxon>Fungi</taxon>
        <taxon>Fungi incertae sedis</taxon>
        <taxon>Zoopagomycota</taxon>
        <taxon>Kickxellomycotina</taxon>
        <taxon>Kickxellomycetes</taxon>
        <taxon>Kickxellales</taxon>
        <taxon>Kickxellaceae</taxon>
        <taxon>Coemansia</taxon>
    </lineage>
</organism>
<protein>
    <submittedName>
        <fullName evidence="2">Uncharacterized protein</fullName>
    </submittedName>
</protein>
<evidence type="ECO:0000313" key="2">
    <source>
        <dbReference type="EMBL" id="KAJ2673215.1"/>
    </source>
</evidence>
<dbReference type="Proteomes" id="UP001151518">
    <property type="component" value="Unassembled WGS sequence"/>
</dbReference>
<accession>A0A9W8KWA6</accession>